<dbReference type="InterPro" id="IPR005471">
    <property type="entry name" value="Tscrpt_reg_IclR_N"/>
</dbReference>
<reference evidence="6 7" key="1">
    <citation type="submission" date="2019-01" db="EMBL/GenBank/DDBJ databases">
        <authorList>
            <person name="Chen W.-M."/>
        </authorList>
    </citation>
    <scope>NUCLEOTIDE SEQUENCE [LARGE SCALE GENOMIC DNA]</scope>
    <source>
        <strain evidence="6 7">CCP-6</strain>
    </source>
</reference>
<keyword evidence="2" id="KW-0238">DNA-binding</keyword>
<dbReference type="Gene3D" id="1.10.10.10">
    <property type="entry name" value="Winged helix-like DNA-binding domain superfamily/Winged helix DNA-binding domain"/>
    <property type="match status" value="1"/>
</dbReference>
<dbReference type="SMART" id="SM00346">
    <property type="entry name" value="HTH_ICLR"/>
    <property type="match status" value="1"/>
</dbReference>
<organism evidence="6 7">
    <name type="scientific">Rhodovarius crocodyli</name>
    <dbReference type="NCBI Taxonomy" id="1979269"/>
    <lineage>
        <taxon>Bacteria</taxon>
        <taxon>Pseudomonadati</taxon>
        <taxon>Pseudomonadota</taxon>
        <taxon>Alphaproteobacteria</taxon>
        <taxon>Acetobacterales</taxon>
        <taxon>Roseomonadaceae</taxon>
        <taxon>Rhodovarius</taxon>
    </lineage>
</organism>
<keyword evidence="3" id="KW-0804">Transcription</keyword>
<dbReference type="PANTHER" id="PTHR30136">
    <property type="entry name" value="HELIX-TURN-HELIX TRANSCRIPTIONAL REGULATOR, ICLR FAMILY"/>
    <property type="match status" value="1"/>
</dbReference>
<dbReference type="Gene3D" id="3.30.450.40">
    <property type="match status" value="1"/>
</dbReference>
<dbReference type="SUPFAM" id="SSF55781">
    <property type="entry name" value="GAF domain-like"/>
    <property type="match status" value="1"/>
</dbReference>
<dbReference type="InterPro" id="IPR036388">
    <property type="entry name" value="WH-like_DNA-bd_sf"/>
</dbReference>
<dbReference type="RefSeq" id="WP_127790311.1">
    <property type="nucleotide sequence ID" value="NZ_SACL01000017.1"/>
</dbReference>
<keyword evidence="1" id="KW-0805">Transcription regulation</keyword>
<dbReference type="PROSITE" id="PS51077">
    <property type="entry name" value="HTH_ICLR"/>
    <property type="match status" value="1"/>
</dbReference>
<comment type="caution">
    <text evidence="6">The sequence shown here is derived from an EMBL/GenBank/DDBJ whole genome shotgun (WGS) entry which is preliminary data.</text>
</comment>
<sequence length="264" mass="27562">MTQNELSAGVPLVRALDRGIAILAAFTPERPALTLTELSRAAALDKGTTRRLLQTLLLNRLVTHDGAAGTYALAGRVLSLAAAVPLGSDLRAAGAGVLRELAAETGATSFLWTFDDGMALCLDSVRVKLPDIEVAWFAVGGRAALNSGAGPRVLLAHLPARERERVLAAPLASRTPAAETDPGLLRRQAERIRTRGWDFARDDFVIGLAGLGVPILSARGALLGALSIASLTGGFGDPEAPGPLDVLWRCASRIAALTEGGRRP</sequence>
<dbReference type="PANTHER" id="PTHR30136:SF24">
    <property type="entry name" value="HTH-TYPE TRANSCRIPTIONAL REPRESSOR ALLR"/>
    <property type="match status" value="1"/>
</dbReference>
<evidence type="ECO:0000256" key="2">
    <source>
        <dbReference type="ARBA" id="ARBA00023125"/>
    </source>
</evidence>
<dbReference type="Pfam" id="PF09339">
    <property type="entry name" value="HTH_IclR"/>
    <property type="match status" value="1"/>
</dbReference>
<dbReference type="GO" id="GO:0045892">
    <property type="term" value="P:negative regulation of DNA-templated transcription"/>
    <property type="evidence" value="ECO:0007669"/>
    <property type="project" value="TreeGrafter"/>
</dbReference>
<evidence type="ECO:0000256" key="1">
    <source>
        <dbReference type="ARBA" id="ARBA00023015"/>
    </source>
</evidence>
<dbReference type="Pfam" id="PF01614">
    <property type="entry name" value="IclR_C"/>
    <property type="match status" value="1"/>
</dbReference>
<feature type="domain" description="HTH iclR-type" evidence="4">
    <location>
        <begin position="13"/>
        <end position="75"/>
    </location>
</feature>
<accession>A0A437LW52</accession>
<dbReference type="AlphaFoldDB" id="A0A437LW52"/>
<evidence type="ECO:0000313" key="6">
    <source>
        <dbReference type="EMBL" id="RVT89631.1"/>
    </source>
</evidence>
<evidence type="ECO:0000259" key="4">
    <source>
        <dbReference type="PROSITE" id="PS51077"/>
    </source>
</evidence>
<dbReference type="InterPro" id="IPR036390">
    <property type="entry name" value="WH_DNA-bd_sf"/>
</dbReference>
<dbReference type="InterPro" id="IPR014757">
    <property type="entry name" value="Tscrpt_reg_IclR_C"/>
</dbReference>
<dbReference type="SUPFAM" id="SSF46785">
    <property type="entry name" value="Winged helix' DNA-binding domain"/>
    <property type="match status" value="1"/>
</dbReference>
<evidence type="ECO:0000259" key="5">
    <source>
        <dbReference type="PROSITE" id="PS51078"/>
    </source>
</evidence>
<dbReference type="OrthoDB" id="6057486at2"/>
<proteinExistence type="predicted"/>
<dbReference type="PROSITE" id="PS51078">
    <property type="entry name" value="ICLR_ED"/>
    <property type="match status" value="1"/>
</dbReference>
<dbReference type="GO" id="GO:0003677">
    <property type="term" value="F:DNA binding"/>
    <property type="evidence" value="ECO:0007669"/>
    <property type="project" value="UniProtKB-KW"/>
</dbReference>
<name>A0A437LW52_9PROT</name>
<evidence type="ECO:0000313" key="7">
    <source>
        <dbReference type="Proteomes" id="UP000282957"/>
    </source>
</evidence>
<dbReference type="Proteomes" id="UP000282957">
    <property type="component" value="Unassembled WGS sequence"/>
</dbReference>
<gene>
    <name evidence="6" type="ORF">EOD42_24860</name>
</gene>
<evidence type="ECO:0000256" key="3">
    <source>
        <dbReference type="ARBA" id="ARBA00023163"/>
    </source>
</evidence>
<dbReference type="InterPro" id="IPR050707">
    <property type="entry name" value="HTH_MetabolicPath_Reg"/>
</dbReference>
<dbReference type="InterPro" id="IPR029016">
    <property type="entry name" value="GAF-like_dom_sf"/>
</dbReference>
<dbReference type="EMBL" id="SACL01000017">
    <property type="protein sequence ID" value="RVT89631.1"/>
    <property type="molecule type" value="Genomic_DNA"/>
</dbReference>
<protein>
    <submittedName>
        <fullName evidence="6">IclR family transcriptional regulator</fullName>
    </submittedName>
</protein>
<dbReference type="GO" id="GO:0003700">
    <property type="term" value="F:DNA-binding transcription factor activity"/>
    <property type="evidence" value="ECO:0007669"/>
    <property type="project" value="TreeGrafter"/>
</dbReference>
<feature type="domain" description="IclR-ED" evidence="5">
    <location>
        <begin position="76"/>
        <end position="264"/>
    </location>
</feature>
<keyword evidence="7" id="KW-1185">Reference proteome</keyword>